<evidence type="ECO:0000259" key="8">
    <source>
        <dbReference type="PROSITE" id="PS50850"/>
    </source>
</evidence>
<protein>
    <submittedName>
        <fullName evidence="9">MFS transporter</fullName>
    </submittedName>
</protein>
<evidence type="ECO:0000313" key="10">
    <source>
        <dbReference type="Proteomes" id="UP000824005"/>
    </source>
</evidence>
<keyword evidence="6 7" id="KW-0472">Membrane</keyword>
<gene>
    <name evidence="9" type="ORF">H9830_09505</name>
</gene>
<dbReference type="InterPro" id="IPR020846">
    <property type="entry name" value="MFS_dom"/>
</dbReference>
<dbReference type="SUPFAM" id="SSF103473">
    <property type="entry name" value="MFS general substrate transporter"/>
    <property type="match status" value="1"/>
</dbReference>
<feature type="domain" description="Major facilitator superfamily (MFS) profile" evidence="8">
    <location>
        <begin position="1"/>
        <end position="229"/>
    </location>
</feature>
<evidence type="ECO:0000256" key="6">
    <source>
        <dbReference type="ARBA" id="ARBA00023136"/>
    </source>
</evidence>
<feature type="transmembrane region" description="Helical" evidence="7">
    <location>
        <begin position="111"/>
        <end position="131"/>
    </location>
</feature>
<evidence type="ECO:0000256" key="5">
    <source>
        <dbReference type="ARBA" id="ARBA00022989"/>
    </source>
</evidence>
<evidence type="ECO:0000313" key="9">
    <source>
        <dbReference type="EMBL" id="HIY66498.1"/>
    </source>
</evidence>
<dbReference type="InterPro" id="IPR011701">
    <property type="entry name" value="MFS"/>
</dbReference>
<dbReference type="EMBL" id="DXDC01000290">
    <property type="protein sequence ID" value="HIY66498.1"/>
    <property type="molecule type" value="Genomic_DNA"/>
</dbReference>
<organism evidence="9 10">
    <name type="scientific">Candidatus Agrococcus pullicola</name>
    <dbReference type="NCBI Taxonomy" id="2838429"/>
    <lineage>
        <taxon>Bacteria</taxon>
        <taxon>Bacillati</taxon>
        <taxon>Actinomycetota</taxon>
        <taxon>Actinomycetes</taxon>
        <taxon>Micrococcales</taxon>
        <taxon>Microbacteriaceae</taxon>
        <taxon>Agrococcus</taxon>
    </lineage>
</organism>
<feature type="non-terminal residue" evidence="9">
    <location>
        <position position="1"/>
    </location>
</feature>
<feature type="transmembrane region" description="Helical" evidence="7">
    <location>
        <begin position="43"/>
        <end position="62"/>
    </location>
</feature>
<evidence type="ECO:0000256" key="1">
    <source>
        <dbReference type="ARBA" id="ARBA00004651"/>
    </source>
</evidence>
<evidence type="ECO:0000256" key="7">
    <source>
        <dbReference type="SAM" id="Phobius"/>
    </source>
</evidence>
<dbReference type="InterPro" id="IPR036259">
    <property type="entry name" value="MFS_trans_sf"/>
</dbReference>
<name>A0A9D2CA79_9MICO</name>
<feature type="transmembrane region" description="Helical" evidence="7">
    <location>
        <begin position="178"/>
        <end position="197"/>
    </location>
</feature>
<dbReference type="GO" id="GO:0022857">
    <property type="term" value="F:transmembrane transporter activity"/>
    <property type="evidence" value="ECO:0007669"/>
    <property type="project" value="InterPro"/>
</dbReference>
<reference evidence="9" key="1">
    <citation type="journal article" date="2021" name="PeerJ">
        <title>Extensive microbial diversity within the chicken gut microbiome revealed by metagenomics and culture.</title>
        <authorList>
            <person name="Gilroy R."/>
            <person name="Ravi A."/>
            <person name="Getino M."/>
            <person name="Pursley I."/>
            <person name="Horton D.L."/>
            <person name="Alikhan N.F."/>
            <person name="Baker D."/>
            <person name="Gharbi K."/>
            <person name="Hall N."/>
            <person name="Watson M."/>
            <person name="Adriaenssens E.M."/>
            <person name="Foster-Nyarko E."/>
            <person name="Jarju S."/>
            <person name="Secka A."/>
            <person name="Antonio M."/>
            <person name="Oren A."/>
            <person name="Chaudhuri R.R."/>
            <person name="La Ragione R."/>
            <person name="Hildebrand F."/>
            <person name="Pallen M.J."/>
        </authorList>
    </citation>
    <scope>NUCLEOTIDE SEQUENCE</scope>
    <source>
        <strain evidence="9">ChiGjej1B1-98</strain>
    </source>
</reference>
<dbReference type="GO" id="GO:0005886">
    <property type="term" value="C:plasma membrane"/>
    <property type="evidence" value="ECO:0007669"/>
    <property type="project" value="UniProtKB-SubCell"/>
</dbReference>
<comment type="caution">
    <text evidence="9">The sequence shown here is derived from an EMBL/GenBank/DDBJ whole genome shotgun (WGS) entry which is preliminary data.</text>
</comment>
<feature type="transmembrane region" description="Helical" evidence="7">
    <location>
        <begin position="203"/>
        <end position="224"/>
    </location>
</feature>
<dbReference type="Gene3D" id="1.20.1250.20">
    <property type="entry name" value="MFS general substrate transporter like domains"/>
    <property type="match status" value="1"/>
</dbReference>
<keyword evidence="2" id="KW-0813">Transport</keyword>
<evidence type="ECO:0000256" key="3">
    <source>
        <dbReference type="ARBA" id="ARBA00022475"/>
    </source>
</evidence>
<sequence length="255" mass="27763">ASIILIGVGFWVRYRVEESPVFEDKVEGREQSLPIAFALKNNWWPILLGMMILPIASGFYYLATTFVQNYAIEDVGIAAQHVLLAMTIASFTELLVTMPLAFLADKWGGKTMMYIGIFGSMLTMVPLMLVIGGGQIALMYIMVSLVRVMMSATWAPLATIMAQMFRPQSRYTSMSLSYGLGAAIWGGLSPIAALTLLEITGTPWSVVGLIAVMALINAVAMFLAPQHSDEASVTASYEPRLDTTASSKIDNTDNN</sequence>
<feature type="transmembrane region" description="Helical" evidence="7">
    <location>
        <begin position="137"/>
        <end position="157"/>
    </location>
</feature>
<dbReference type="PANTHER" id="PTHR43045:SF1">
    <property type="entry name" value="SHIKIMATE TRANSPORTER"/>
    <property type="match status" value="1"/>
</dbReference>
<dbReference type="PANTHER" id="PTHR43045">
    <property type="entry name" value="SHIKIMATE TRANSPORTER"/>
    <property type="match status" value="1"/>
</dbReference>
<proteinExistence type="predicted"/>
<keyword evidence="3" id="KW-1003">Cell membrane</keyword>
<comment type="subcellular location">
    <subcellularLocation>
        <location evidence="1">Cell membrane</location>
        <topology evidence="1">Multi-pass membrane protein</topology>
    </subcellularLocation>
</comment>
<dbReference type="Proteomes" id="UP000824005">
    <property type="component" value="Unassembled WGS sequence"/>
</dbReference>
<feature type="transmembrane region" description="Helical" evidence="7">
    <location>
        <begin position="82"/>
        <end position="104"/>
    </location>
</feature>
<dbReference type="Pfam" id="PF07690">
    <property type="entry name" value="MFS_1"/>
    <property type="match status" value="1"/>
</dbReference>
<reference evidence="9" key="2">
    <citation type="submission" date="2021-04" db="EMBL/GenBank/DDBJ databases">
        <authorList>
            <person name="Gilroy R."/>
        </authorList>
    </citation>
    <scope>NUCLEOTIDE SEQUENCE</scope>
    <source>
        <strain evidence="9">ChiGjej1B1-98</strain>
    </source>
</reference>
<keyword evidence="4 7" id="KW-0812">Transmembrane</keyword>
<evidence type="ECO:0000256" key="2">
    <source>
        <dbReference type="ARBA" id="ARBA00022448"/>
    </source>
</evidence>
<dbReference type="PROSITE" id="PS50850">
    <property type="entry name" value="MFS"/>
    <property type="match status" value="1"/>
</dbReference>
<keyword evidence="5 7" id="KW-1133">Transmembrane helix</keyword>
<dbReference type="AlphaFoldDB" id="A0A9D2CA79"/>
<evidence type="ECO:0000256" key="4">
    <source>
        <dbReference type="ARBA" id="ARBA00022692"/>
    </source>
</evidence>
<accession>A0A9D2CA79</accession>